<sequence length="30" mass="3503">SSNLTFANSWRTTKMMNTKMVQKLGNEERV</sequence>
<accession>A0A392PQ75</accession>
<reference evidence="1 2" key="1">
    <citation type="journal article" date="2018" name="Front. Plant Sci.">
        <title>Red Clover (Trifolium pratense) and Zigzag Clover (T. medium) - A Picture of Genomic Similarities and Differences.</title>
        <authorList>
            <person name="Dluhosova J."/>
            <person name="Istvanek J."/>
            <person name="Nedelnik J."/>
            <person name="Repkova J."/>
        </authorList>
    </citation>
    <scope>NUCLEOTIDE SEQUENCE [LARGE SCALE GENOMIC DNA]</scope>
    <source>
        <strain evidence="2">cv. 10/8</strain>
        <tissue evidence="1">Leaf</tissue>
    </source>
</reference>
<dbReference type="Proteomes" id="UP000265520">
    <property type="component" value="Unassembled WGS sequence"/>
</dbReference>
<dbReference type="AlphaFoldDB" id="A0A392PQ75"/>
<dbReference type="EMBL" id="LXQA010088982">
    <property type="protein sequence ID" value="MCI13629.1"/>
    <property type="molecule type" value="Genomic_DNA"/>
</dbReference>
<evidence type="ECO:0000313" key="2">
    <source>
        <dbReference type="Proteomes" id="UP000265520"/>
    </source>
</evidence>
<evidence type="ECO:0000313" key="1">
    <source>
        <dbReference type="EMBL" id="MCI13629.1"/>
    </source>
</evidence>
<protein>
    <submittedName>
        <fullName evidence="1">Uncharacterized protein</fullName>
    </submittedName>
</protein>
<name>A0A392PQ75_9FABA</name>
<comment type="caution">
    <text evidence="1">The sequence shown here is derived from an EMBL/GenBank/DDBJ whole genome shotgun (WGS) entry which is preliminary data.</text>
</comment>
<organism evidence="1 2">
    <name type="scientific">Trifolium medium</name>
    <dbReference type="NCBI Taxonomy" id="97028"/>
    <lineage>
        <taxon>Eukaryota</taxon>
        <taxon>Viridiplantae</taxon>
        <taxon>Streptophyta</taxon>
        <taxon>Embryophyta</taxon>
        <taxon>Tracheophyta</taxon>
        <taxon>Spermatophyta</taxon>
        <taxon>Magnoliopsida</taxon>
        <taxon>eudicotyledons</taxon>
        <taxon>Gunneridae</taxon>
        <taxon>Pentapetalae</taxon>
        <taxon>rosids</taxon>
        <taxon>fabids</taxon>
        <taxon>Fabales</taxon>
        <taxon>Fabaceae</taxon>
        <taxon>Papilionoideae</taxon>
        <taxon>50 kb inversion clade</taxon>
        <taxon>NPAAA clade</taxon>
        <taxon>Hologalegina</taxon>
        <taxon>IRL clade</taxon>
        <taxon>Trifolieae</taxon>
        <taxon>Trifolium</taxon>
    </lineage>
</organism>
<feature type="non-terminal residue" evidence="1">
    <location>
        <position position="1"/>
    </location>
</feature>
<keyword evidence="2" id="KW-1185">Reference proteome</keyword>
<proteinExistence type="predicted"/>